<evidence type="ECO:0000256" key="7">
    <source>
        <dbReference type="RuleBase" id="RU003918"/>
    </source>
</evidence>
<dbReference type="Proteomes" id="UP000254545">
    <property type="component" value="Unassembled WGS sequence"/>
</dbReference>
<reference evidence="11 12" key="1">
    <citation type="submission" date="2018-06" db="EMBL/GenBank/DDBJ databases">
        <authorList>
            <consortium name="Pathogen Informatics"/>
            <person name="Doyle S."/>
        </authorList>
    </citation>
    <scope>NUCLEOTIDE SEQUENCE [LARGE SCALE GENOMIC DNA]</scope>
    <source>
        <strain evidence="11 12">NCTC9177</strain>
    </source>
</reference>
<dbReference type="InterPro" id="IPR050643">
    <property type="entry name" value="Periplasmic_pilus_chap"/>
</dbReference>
<dbReference type="NCBIfam" id="NF011823">
    <property type="entry name" value="PRK15295.1"/>
    <property type="match status" value="1"/>
</dbReference>
<evidence type="ECO:0000313" key="12">
    <source>
        <dbReference type="Proteomes" id="UP000254545"/>
    </source>
</evidence>
<comment type="similarity">
    <text evidence="2 7">Belongs to the periplasmic pilus chaperone family.</text>
</comment>
<dbReference type="SUPFAM" id="SSF49354">
    <property type="entry name" value="PapD-like"/>
    <property type="match status" value="1"/>
</dbReference>
<dbReference type="PANTHER" id="PTHR30251">
    <property type="entry name" value="PILUS ASSEMBLY CHAPERONE"/>
    <property type="match status" value="1"/>
</dbReference>
<dbReference type="InterPro" id="IPR016147">
    <property type="entry name" value="Pili_assmbl_chaperone_N"/>
</dbReference>
<evidence type="ECO:0000259" key="9">
    <source>
        <dbReference type="Pfam" id="PF00345"/>
    </source>
</evidence>
<gene>
    <name evidence="11" type="primary">fimC_1</name>
    <name evidence="11" type="ORF">NCTC9177_01505</name>
</gene>
<evidence type="ECO:0000256" key="5">
    <source>
        <dbReference type="ARBA" id="ARBA00023186"/>
    </source>
</evidence>
<organism evidence="11 12">
    <name type="scientific">Klebsiella variicola</name>
    <dbReference type="NCBI Taxonomy" id="244366"/>
    <lineage>
        <taxon>Bacteria</taxon>
        <taxon>Pseudomonadati</taxon>
        <taxon>Pseudomonadota</taxon>
        <taxon>Gammaproteobacteria</taxon>
        <taxon>Enterobacterales</taxon>
        <taxon>Enterobacteriaceae</taxon>
        <taxon>Klebsiella/Raoultella group</taxon>
        <taxon>Klebsiella</taxon>
        <taxon>Klebsiella pneumoniae complex</taxon>
    </lineage>
</organism>
<dbReference type="InterPro" id="IPR018046">
    <property type="entry name" value="Pili_assmbl_chaperone_CS"/>
</dbReference>
<feature type="domain" description="Pili assembly chaperone C-terminal" evidence="10">
    <location>
        <begin position="162"/>
        <end position="219"/>
    </location>
</feature>
<dbReference type="EMBL" id="UGKR01000003">
    <property type="protein sequence ID" value="STS87682.1"/>
    <property type="molecule type" value="Genomic_DNA"/>
</dbReference>
<dbReference type="GO" id="GO:0030288">
    <property type="term" value="C:outer membrane-bounded periplasmic space"/>
    <property type="evidence" value="ECO:0007669"/>
    <property type="project" value="InterPro"/>
</dbReference>
<keyword evidence="6" id="KW-0393">Immunoglobulin domain</keyword>
<feature type="chain" id="PRO_5028941547" evidence="8">
    <location>
        <begin position="20"/>
        <end position="230"/>
    </location>
</feature>
<evidence type="ECO:0000313" key="11">
    <source>
        <dbReference type="EMBL" id="STS87682.1"/>
    </source>
</evidence>
<dbReference type="InterPro" id="IPR016148">
    <property type="entry name" value="Pili_assmbl_chaperone_C"/>
</dbReference>
<dbReference type="SUPFAM" id="SSF49584">
    <property type="entry name" value="Periplasmic chaperone C-domain"/>
    <property type="match status" value="1"/>
</dbReference>
<dbReference type="Pfam" id="PF02753">
    <property type="entry name" value="PapD_C"/>
    <property type="match status" value="1"/>
</dbReference>
<name>A0A7H4MBI2_KLEVA</name>
<dbReference type="InterPro" id="IPR013783">
    <property type="entry name" value="Ig-like_fold"/>
</dbReference>
<protein>
    <submittedName>
        <fullName evidence="11">Pili assembly chaperone</fullName>
    </submittedName>
</protein>
<dbReference type="PRINTS" id="PR00969">
    <property type="entry name" value="CHAPERONPILI"/>
</dbReference>
<sequence>MRYPFFVVGFLLSSSIAQASVVVGGTRLVFDGAKNNAVITVENKDQSSNIVQSWLSGGGCRVASQRRVYYYAAAVPSSKPEEKGFVRVVRSGKKLPDDRESMFWLNIKGIPATEYVPDKNVVQFAINSKIKLIYRPAALKGNTPESYAEKLQWGKAGDSVTVKNNSPLYMNFSQVSLNGKNISGAWFAAPFSTLKIPVQSTLSATGKKEITWSVINDYGMSGKKYTAIIQ</sequence>
<dbReference type="AlphaFoldDB" id="A0A7H4MBI2"/>
<feature type="signal peptide" evidence="8">
    <location>
        <begin position="1"/>
        <end position="19"/>
    </location>
</feature>
<comment type="caution">
    <text evidence="11">The sequence shown here is derived from an EMBL/GenBank/DDBJ whole genome shotgun (WGS) entry which is preliminary data.</text>
</comment>
<dbReference type="InterPro" id="IPR036316">
    <property type="entry name" value="Pili_assmbl_chap_C_dom_sf"/>
</dbReference>
<dbReference type="Pfam" id="PF00345">
    <property type="entry name" value="PapD_N"/>
    <property type="match status" value="1"/>
</dbReference>
<evidence type="ECO:0000259" key="10">
    <source>
        <dbReference type="Pfam" id="PF02753"/>
    </source>
</evidence>
<comment type="subcellular location">
    <subcellularLocation>
        <location evidence="1 7">Periplasm</location>
    </subcellularLocation>
</comment>
<proteinExistence type="inferred from homology"/>
<evidence type="ECO:0000256" key="4">
    <source>
        <dbReference type="ARBA" id="ARBA00022764"/>
    </source>
</evidence>
<evidence type="ECO:0000256" key="1">
    <source>
        <dbReference type="ARBA" id="ARBA00004418"/>
    </source>
</evidence>
<evidence type="ECO:0000256" key="8">
    <source>
        <dbReference type="SAM" id="SignalP"/>
    </source>
</evidence>
<dbReference type="PANTHER" id="PTHR30251:SF9">
    <property type="entry name" value="CHAPERONE PROTEIN CAF1M"/>
    <property type="match status" value="1"/>
</dbReference>
<keyword evidence="5 7" id="KW-0143">Chaperone</keyword>
<evidence type="ECO:0000256" key="2">
    <source>
        <dbReference type="ARBA" id="ARBA00007399"/>
    </source>
</evidence>
<keyword evidence="3 8" id="KW-0732">Signal</keyword>
<evidence type="ECO:0000256" key="3">
    <source>
        <dbReference type="ARBA" id="ARBA00022729"/>
    </source>
</evidence>
<evidence type="ECO:0000256" key="6">
    <source>
        <dbReference type="ARBA" id="ARBA00023319"/>
    </source>
</evidence>
<dbReference type="GO" id="GO:0071555">
    <property type="term" value="P:cell wall organization"/>
    <property type="evidence" value="ECO:0007669"/>
    <property type="project" value="InterPro"/>
</dbReference>
<keyword evidence="4" id="KW-0574">Periplasm</keyword>
<dbReference type="InterPro" id="IPR001829">
    <property type="entry name" value="Pili_assmbl_chaperone_bac"/>
</dbReference>
<feature type="domain" description="Pili assembly chaperone N-terminal" evidence="9">
    <location>
        <begin position="20"/>
        <end position="139"/>
    </location>
</feature>
<dbReference type="PROSITE" id="PS00635">
    <property type="entry name" value="PILI_CHAPERONE"/>
    <property type="match status" value="1"/>
</dbReference>
<dbReference type="InterPro" id="IPR008962">
    <property type="entry name" value="PapD-like_sf"/>
</dbReference>
<dbReference type="Gene3D" id="2.60.40.10">
    <property type="entry name" value="Immunoglobulins"/>
    <property type="match status" value="2"/>
</dbReference>
<accession>A0A7H4MBI2</accession>